<evidence type="ECO:0000313" key="2">
    <source>
        <dbReference type="EMBL" id="ADB63817.1"/>
    </source>
</evidence>
<dbReference type="OrthoDB" id="285635at2157"/>
<sequence>MTEPNANDGDEEPGATTPNADDGDGVPDANTPDADEGDEEPDVAADWMDPVDDRILELMRESYIFDPDHIETEGVCRAPHAAYRCRELSKRGLLVKQAIGMYDITELGERYLEGEVDPSDLEPEDE</sequence>
<feature type="compositionally biased region" description="Acidic residues" evidence="1">
    <location>
        <begin position="33"/>
        <end position="43"/>
    </location>
</feature>
<organism evidence="2 3">
    <name type="scientific">Haloterrigena turkmenica (strain ATCC 51198 / DSM 5511 / JCM 9101 / NCIMB 13204 / VKM B-1734 / 4k)</name>
    <name type="common">Halococcus turkmenicus</name>
    <dbReference type="NCBI Taxonomy" id="543526"/>
    <lineage>
        <taxon>Archaea</taxon>
        <taxon>Methanobacteriati</taxon>
        <taxon>Methanobacteriota</taxon>
        <taxon>Stenosarchaea group</taxon>
        <taxon>Halobacteria</taxon>
        <taxon>Halobacteriales</taxon>
        <taxon>Natrialbaceae</taxon>
        <taxon>Haloterrigena</taxon>
    </lineage>
</organism>
<dbReference type="InterPro" id="IPR036388">
    <property type="entry name" value="WH-like_DNA-bd_sf"/>
</dbReference>
<dbReference type="AlphaFoldDB" id="D2S370"/>
<dbReference type="GeneID" id="58789311"/>
<dbReference type="KEGG" id="htu:Htur_5186"/>
<keyword evidence="2" id="KW-0614">Plasmid</keyword>
<reference evidence="2 3" key="1">
    <citation type="journal article" date="2010" name="Stand. Genomic Sci.">
        <title>Complete genome sequence of Haloterrigena turkmenica type strain (4k).</title>
        <authorList>
            <person name="Saunders E."/>
            <person name="Tindall B.J."/>
            <person name="Fahnrich R."/>
            <person name="Lapidus A."/>
            <person name="Copeland A."/>
            <person name="Del Rio T.G."/>
            <person name="Lucas S."/>
            <person name="Chen F."/>
            <person name="Tice H."/>
            <person name="Cheng J.F."/>
            <person name="Han C."/>
            <person name="Detter J.C."/>
            <person name="Bruce D."/>
            <person name="Goodwin L."/>
            <person name="Chain P."/>
            <person name="Pitluck S."/>
            <person name="Pati A."/>
            <person name="Ivanova N."/>
            <person name="Mavromatis K."/>
            <person name="Chen A."/>
            <person name="Palaniappan K."/>
            <person name="Land M."/>
            <person name="Hauser L."/>
            <person name="Chang Y.J."/>
            <person name="Jeffries C.D."/>
            <person name="Brettin T."/>
            <person name="Rohde M."/>
            <person name="Goker M."/>
            <person name="Bristow J."/>
            <person name="Eisen J.A."/>
            <person name="Markowitz V."/>
            <person name="Hugenholtz P."/>
            <person name="Klenk H.P."/>
            <person name="Kyrpides N.C."/>
        </authorList>
    </citation>
    <scope>NUCLEOTIDE SEQUENCE [LARGE SCALE GENOMIC DNA]</scope>
    <source>
        <strain evidence="3">ATCC 51198 / DSM 5511 / JCM 9101 / NCIMB 13204 / VKM B-1734 / 4k</strain>
    </source>
</reference>
<accession>D2S370</accession>
<evidence type="ECO:0000313" key="3">
    <source>
        <dbReference type="Proteomes" id="UP000001903"/>
    </source>
</evidence>
<dbReference type="RefSeq" id="WP_012946056.1">
    <property type="nucleotide sequence ID" value="NC_013747.1"/>
</dbReference>
<name>D2S370_HALTV</name>
<proteinExistence type="predicted"/>
<geneLocation type="plasmid" evidence="2 3">
    <name>pHTUR04</name>
</geneLocation>
<feature type="region of interest" description="Disordered" evidence="1">
    <location>
        <begin position="1"/>
        <end position="48"/>
    </location>
</feature>
<protein>
    <recommendedName>
        <fullName evidence="4">PhiH1 repressor-like protein</fullName>
    </recommendedName>
</protein>
<dbReference type="HOGENOM" id="CLU_161782_0_0_2"/>
<dbReference type="EMBL" id="CP001864">
    <property type="protein sequence ID" value="ADB63817.1"/>
    <property type="molecule type" value="Genomic_DNA"/>
</dbReference>
<dbReference type="Proteomes" id="UP000001903">
    <property type="component" value="Plasmid pHTUR04"/>
</dbReference>
<evidence type="ECO:0000256" key="1">
    <source>
        <dbReference type="SAM" id="MobiDB-lite"/>
    </source>
</evidence>
<dbReference type="Gene3D" id="1.10.10.10">
    <property type="entry name" value="Winged helix-like DNA-binding domain superfamily/Winged helix DNA-binding domain"/>
    <property type="match status" value="1"/>
</dbReference>
<evidence type="ECO:0008006" key="4">
    <source>
        <dbReference type="Google" id="ProtNLM"/>
    </source>
</evidence>
<keyword evidence="3" id="KW-1185">Reference proteome</keyword>
<dbReference type="eggNOG" id="arCOG03924">
    <property type="taxonomic scope" value="Archaea"/>
</dbReference>
<gene>
    <name evidence="2" type="ordered locus">Htur_5186</name>
</gene>